<feature type="region of interest" description="Disordered" evidence="1">
    <location>
        <begin position="49"/>
        <end position="71"/>
    </location>
</feature>
<gene>
    <name evidence="2" type="ORF">A5707_16350</name>
</gene>
<accession>A0A1A2ZHR7</accession>
<dbReference type="EMBL" id="LZKJ01000059">
    <property type="protein sequence ID" value="OBI49785.1"/>
    <property type="molecule type" value="Genomic_DNA"/>
</dbReference>
<organism evidence="2 3">
    <name type="scientific">Mycobacterium kyorinense</name>
    <dbReference type="NCBI Taxonomy" id="487514"/>
    <lineage>
        <taxon>Bacteria</taxon>
        <taxon>Bacillati</taxon>
        <taxon>Actinomycetota</taxon>
        <taxon>Actinomycetes</taxon>
        <taxon>Mycobacteriales</taxon>
        <taxon>Mycobacteriaceae</taxon>
        <taxon>Mycobacterium</taxon>
    </lineage>
</organism>
<sequence length="71" mass="7152">MSADIDTEDDAIDAAARAVGGQAFAATKSGSIASIAFAGELARLRSWVDPFSPTPKTGTLVGGGPPTETEE</sequence>
<evidence type="ECO:0000313" key="3">
    <source>
        <dbReference type="Proteomes" id="UP000093592"/>
    </source>
</evidence>
<evidence type="ECO:0000256" key="1">
    <source>
        <dbReference type="SAM" id="MobiDB-lite"/>
    </source>
</evidence>
<evidence type="ECO:0000313" key="2">
    <source>
        <dbReference type="EMBL" id="OBI49785.1"/>
    </source>
</evidence>
<dbReference type="AlphaFoldDB" id="A0A1A2ZHR7"/>
<dbReference type="Proteomes" id="UP000093592">
    <property type="component" value="Unassembled WGS sequence"/>
</dbReference>
<protein>
    <submittedName>
        <fullName evidence="2">Uncharacterized protein</fullName>
    </submittedName>
</protein>
<proteinExistence type="predicted"/>
<comment type="caution">
    <text evidence="2">The sequence shown here is derived from an EMBL/GenBank/DDBJ whole genome shotgun (WGS) entry which is preliminary data.</text>
</comment>
<name>A0A1A2ZHR7_9MYCO</name>
<dbReference type="RefSeq" id="WP_065013599.1">
    <property type="nucleotide sequence ID" value="NZ_LZKJ01000059.1"/>
</dbReference>
<reference evidence="3" key="1">
    <citation type="submission" date="2016-06" db="EMBL/GenBank/DDBJ databases">
        <authorList>
            <person name="Sutton G."/>
            <person name="Brinkac L."/>
            <person name="Sanka R."/>
            <person name="Adams M."/>
            <person name="Lau E."/>
            <person name="Sam S."/>
            <person name="Sreng N."/>
            <person name="Him V."/>
            <person name="Kerleguer A."/>
            <person name="Cheng S."/>
        </authorList>
    </citation>
    <scope>NUCLEOTIDE SEQUENCE [LARGE SCALE GENOMIC DNA]</scope>
    <source>
        <strain evidence="3">E861</strain>
    </source>
</reference>